<dbReference type="RefSeq" id="WP_207337885.1">
    <property type="nucleotide sequence ID" value="NZ_JAFMYU010000024.1"/>
</dbReference>
<organism evidence="3 4">
    <name type="scientific">Fibrella aquatilis</name>
    <dbReference type="NCBI Taxonomy" id="2817059"/>
    <lineage>
        <taxon>Bacteria</taxon>
        <taxon>Pseudomonadati</taxon>
        <taxon>Bacteroidota</taxon>
        <taxon>Cytophagia</taxon>
        <taxon>Cytophagales</taxon>
        <taxon>Spirosomataceae</taxon>
        <taxon>Fibrella</taxon>
    </lineage>
</organism>
<dbReference type="GO" id="GO:0032259">
    <property type="term" value="P:methylation"/>
    <property type="evidence" value="ECO:0007669"/>
    <property type="project" value="UniProtKB-KW"/>
</dbReference>
<keyword evidence="3" id="KW-0489">Methyltransferase</keyword>
<keyword evidence="3" id="KW-0808">Transferase</keyword>
<dbReference type="PRINTS" id="PR00507">
    <property type="entry name" value="N12N6MTFRASE"/>
</dbReference>
<feature type="domain" description="DNA methylase adenine-specific" evidence="2">
    <location>
        <begin position="87"/>
        <end position="186"/>
    </location>
</feature>
<evidence type="ECO:0000259" key="2">
    <source>
        <dbReference type="Pfam" id="PF02384"/>
    </source>
</evidence>
<dbReference type="PANTHER" id="PTHR42998:SF1">
    <property type="entry name" value="TYPE I RESTRICTION ENZYME HINDI METHYLASE SUBUNIT"/>
    <property type="match status" value="1"/>
</dbReference>
<dbReference type="GO" id="GO:0008170">
    <property type="term" value="F:N-methyltransferase activity"/>
    <property type="evidence" value="ECO:0007669"/>
    <property type="project" value="InterPro"/>
</dbReference>
<dbReference type="InterPro" id="IPR003356">
    <property type="entry name" value="DNA_methylase_A-5"/>
</dbReference>
<sequence>MIKSTDVPHDLRDFNKLFCQLEHGWNYGRFYADFIDFMTESFMPERVGIYENLKTQYGSLDSFVQLLRSLIKLQDQQIVKDGVGGWYDALGSYYEVLNSRGKSQWLGQFFTPPDVCDLMAMMTGADEKLTGQGQTIHDPACGSGRLLLAWQAIAPGNYTFGADVDPICTRMTAVNMALHGCEGEAVCMDSLLMEWRFGYRINAHLRATGQPTIEPITAEQSHIMNYARAKAKPAPEMPLQQVIPAKDYAKEPAKGVITGASGGTGQLQLF</sequence>
<dbReference type="SUPFAM" id="SSF53335">
    <property type="entry name" value="S-adenosyl-L-methionine-dependent methyltransferases"/>
    <property type="match status" value="1"/>
</dbReference>
<protein>
    <submittedName>
        <fullName evidence="3">SAM-dependent DNA methyltransferase</fullName>
    </submittedName>
</protein>
<dbReference type="GO" id="GO:0003677">
    <property type="term" value="F:DNA binding"/>
    <property type="evidence" value="ECO:0007669"/>
    <property type="project" value="InterPro"/>
</dbReference>
<name>A0A939G818_9BACT</name>
<gene>
    <name evidence="3" type="ORF">J2I48_23115</name>
</gene>
<dbReference type="PANTHER" id="PTHR42998">
    <property type="entry name" value="TYPE I RESTRICTION ENZYME HINDVIIP M PROTEIN-RELATED"/>
    <property type="match status" value="1"/>
</dbReference>
<evidence type="ECO:0000256" key="1">
    <source>
        <dbReference type="ARBA" id="ARBA00006594"/>
    </source>
</evidence>
<evidence type="ECO:0000313" key="3">
    <source>
        <dbReference type="EMBL" id="MBO0933919.1"/>
    </source>
</evidence>
<proteinExistence type="inferred from homology"/>
<comment type="caution">
    <text evidence="3">The sequence shown here is derived from an EMBL/GenBank/DDBJ whole genome shotgun (WGS) entry which is preliminary data.</text>
</comment>
<dbReference type="AlphaFoldDB" id="A0A939G818"/>
<dbReference type="InterPro" id="IPR029063">
    <property type="entry name" value="SAM-dependent_MTases_sf"/>
</dbReference>
<evidence type="ECO:0000313" key="4">
    <source>
        <dbReference type="Proteomes" id="UP000664795"/>
    </source>
</evidence>
<dbReference type="Pfam" id="PF02384">
    <property type="entry name" value="N6_Mtase"/>
    <property type="match status" value="1"/>
</dbReference>
<dbReference type="Gene3D" id="3.40.50.150">
    <property type="entry name" value="Vaccinia Virus protein VP39"/>
    <property type="match status" value="1"/>
</dbReference>
<reference evidence="3 4" key="1">
    <citation type="submission" date="2021-03" db="EMBL/GenBank/DDBJ databases">
        <title>Fibrella sp. HMF5036 genome sequencing and assembly.</title>
        <authorList>
            <person name="Kang H."/>
            <person name="Kim H."/>
            <person name="Bae S."/>
            <person name="Joh K."/>
        </authorList>
    </citation>
    <scope>NUCLEOTIDE SEQUENCE [LARGE SCALE GENOMIC DNA]</scope>
    <source>
        <strain evidence="3 4">HMF5036</strain>
    </source>
</reference>
<dbReference type="Proteomes" id="UP000664795">
    <property type="component" value="Unassembled WGS sequence"/>
</dbReference>
<dbReference type="InterPro" id="IPR052916">
    <property type="entry name" value="Type-I_RE_MTase_Subunit"/>
</dbReference>
<comment type="similarity">
    <text evidence="1">Belongs to the N(4)/N(6)-methyltransferase family.</text>
</comment>
<keyword evidence="4" id="KW-1185">Reference proteome</keyword>
<accession>A0A939G818</accession>
<dbReference type="EMBL" id="JAFMYU010000024">
    <property type="protein sequence ID" value="MBO0933919.1"/>
    <property type="molecule type" value="Genomic_DNA"/>
</dbReference>